<dbReference type="PIRSF" id="PIRSF000337">
    <property type="entry name" value="NTA_MOA"/>
    <property type="match status" value="1"/>
</dbReference>
<dbReference type="RefSeq" id="WP_201644380.1">
    <property type="nucleotide sequence ID" value="NZ_CAJHCP010000009.1"/>
</dbReference>
<gene>
    <name evidence="7" type="primary">dmoA_1</name>
    <name evidence="7" type="ORF">LMG28140_04423</name>
</gene>
<dbReference type="Pfam" id="PF00296">
    <property type="entry name" value="Bac_luciferase"/>
    <property type="match status" value="1"/>
</dbReference>
<keyword evidence="3 7" id="KW-0560">Oxidoreductase</keyword>
<evidence type="ECO:0000256" key="2">
    <source>
        <dbReference type="ARBA" id="ARBA00022643"/>
    </source>
</evidence>
<dbReference type="InterPro" id="IPR036661">
    <property type="entry name" value="Luciferase-like_sf"/>
</dbReference>
<evidence type="ECO:0000256" key="3">
    <source>
        <dbReference type="ARBA" id="ARBA00023002"/>
    </source>
</evidence>
<evidence type="ECO:0000256" key="5">
    <source>
        <dbReference type="ARBA" id="ARBA00033748"/>
    </source>
</evidence>
<evidence type="ECO:0000256" key="4">
    <source>
        <dbReference type="ARBA" id="ARBA00023033"/>
    </source>
</evidence>
<proteinExistence type="inferred from homology"/>
<sequence length="468" mass="52190">MSKRLIFNGFSMNCVSHVFHGMWRHPDTKQTEFNELATWVELVKLLERGKFDALFMADVIGVDPSYEGGWDRYIEEAVQIPINDSSTLIAALIGATEQLGLNFTSSILQDHPFSFARRVSTLDHLSGGRIGWNIVTSVSHNAAQNFGFDRIVAHDERYKWAHEYLDVVYKLWEGSWDDDALVVDKLRGLYANPSGVHRIRHEGKRYRVLGPHLTTPSPQRVPVLYQAGASTAGRAFAAAHAEGTFIASQSPAGAQRLTQQVREKVRGFGRHDDDLLFIQGMSFVVGSTEEEARRLAREQDEYISLDGLAAHISRDLGVDLGLLDPDRPVDDLKIEGVQGLVRFFEDANPGVRPTVRNLISAYSQSGRIVGTPESIADQLEEWQRAGIDGVNVMYHRTPHSFARFIEHVTPVLQRRGLAQSEYAPGTLREKLFAGRGPRLNGRHPAARYRGAFRDEPAPAAIEAAQAES</sequence>
<dbReference type="SUPFAM" id="SSF51679">
    <property type="entry name" value="Bacterial luciferase-like"/>
    <property type="match status" value="1"/>
</dbReference>
<keyword evidence="2" id="KW-0288">FMN</keyword>
<keyword evidence="1" id="KW-0285">Flavoprotein</keyword>
<evidence type="ECO:0000313" key="7">
    <source>
        <dbReference type="EMBL" id="CAD6547100.1"/>
    </source>
</evidence>
<evidence type="ECO:0000259" key="6">
    <source>
        <dbReference type="Pfam" id="PF00296"/>
    </source>
</evidence>
<dbReference type="InterPro" id="IPR011251">
    <property type="entry name" value="Luciferase-like_dom"/>
</dbReference>
<dbReference type="EMBL" id="CAJHCP010000009">
    <property type="protein sequence ID" value="CAD6547100.1"/>
    <property type="molecule type" value="Genomic_DNA"/>
</dbReference>
<accession>A0ABM8NWP8</accession>
<dbReference type="PANTHER" id="PTHR30011:SF16">
    <property type="entry name" value="C2H2 FINGER DOMAIN TRANSCRIPTION FACTOR (EUROFUNG)-RELATED"/>
    <property type="match status" value="1"/>
</dbReference>
<dbReference type="InterPro" id="IPR051260">
    <property type="entry name" value="Diverse_substr_monoxygenases"/>
</dbReference>
<evidence type="ECO:0000313" key="8">
    <source>
        <dbReference type="Proteomes" id="UP000598032"/>
    </source>
</evidence>
<keyword evidence="4 7" id="KW-0503">Monooxygenase</keyword>
<dbReference type="Proteomes" id="UP000598032">
    <property type="component" value="Unassembled WGS sequence"/>
</dbReference>
<keyword evidence="8" id="KW-1185">Reference proteome</keyword>
<comment type="caution">
    <text evidence="7">The sequence shown here is derived from an EMBL/GenBank/DDBJ whole genome shotgun (WGS) entry which is preliminary data.</text>
</comment>
<protein>
    <submittedName>
        <fullName evidence="7">Dimethyl-sulfide monooxygenase</fullName>
        <ecNumber evidence="7">1.14.13.131</ecNumber>
    </submittedName>
</protein>
<comment type="similarity">
    <text evidence="5">Belongs to the NtaA/SnaA/DszA monooxygenase family.</text>
</comment>
<dbReference type="InterPro" id="IPR016215">
    <property type="entry name" value="NTA_MOA"/>
</dbReference>
<reference evidence="7 8" key="1">
    <citation type="submission" date="2020-10" db="EMBL/GenBank/DDBJ databases">
        <authorList>
            <person name="Peeters C."/>
        </authorList>
    </citation>
    <scope>NUCLEOTIDE SEQUENCE [LARGE SCALE GENOMIC DNA]</scope>
    <source>
        <strain evidence="7 8">LMG 28140</strain>
    </source>
</reference>
<dbReference type="NCBIfam" id="TIGR03860">
    <property type="entry name" value="FMN_nitrolo"/>
    <property type="match status" value="1"/>
</dbReference>
<dbReference type="Gene3D" id="3.20.20.30">
    <property type="entry name" value="Luciferase-like domain"/>
    <property type="match status" value="1"/>
</dbReference>
<dbReference type="GO" id="GO:0018633">
    <property type="term" value="F:dimethyl sulfide monooxygenase activity"/>
    <property type="evidence" value="ECO:0007669"/>
    <property type="project" value="UniProtKB-EC"/>
</dbReference>
<feature type="domain" description="Luciferase-like" evidence="6">
    <location>
        <begin position="25"/>
        <end position="388"/>
    </location>
</feature>
<organism evidence="7 8">
    <name type="scientific">Paraburkholderia metrosideri</name>
    <dbReference type="NCBI Taxonomy" id="580937"/>
    <lineage>
        <taxon>Bacteria</taxon>
        <taxon>Pseudomonadati</taxon>
        <taxon>Pseudomonadota</taxon>
        <taxon>Betaproteobacteria</taxon>
        <taxon>Burkholderiales</taxon>
        <taxon>Burkholderiaceae</taxon>
        <taxon>Paraburkholderia</taxon>
    </lineage>
</organism>
<name>A0ABM8NWP8_9BURK</name>
<evidence type="ECO:0000256" key="1">
    <source>
        <dbReference type="ARBA" id="ARBA00022630"/>
    </source>
</evidence>
<dbReference type="PANTHER" id="PTHR30011">
    <property type="entry name" value="ALKANESULFONATE MONOOXYGENASE-RELATED"/>
    <property type="match status" value="1"/>
</dbReference>
<dbReference type="EC" id="1.14.13.131" evidence="7"/>